<feature type="repeat" description="ANK" evidence="3">
    <location>
        <begin position="91"/>
        <end position="119"/>
    </location>
</feature>
<evidence type="ECO:0008006" key="6">
    <source>
        <dbReference type="Google" id="ProtNLM"/>
    </source>
</evidence>
<dbReference type="PANTHER" id="PTHR24178">
    <property type="entry name" value="MOLTING PROTEIN MLT-4"/>
    <property type="match status" value="1"/>
</dbReference>
<dbReference type="EMBL" id="AP024238">
    <property type="protein sequence ID" value="BCO27716.1"/>
    <property type="molecule type" value="Genomic_DNA"/>
</dbReference>
<dbReference type="SUPFAM" id="SSF48403">
    <property type="entry name" value="Ankyrin repeat"/>
    <property type="match status" value="1"/>
</dbReference>
<dbReference type="Proteomes" id="UP000824366">
    <property type="component" value="Chromosome"/>
</dbReference>
<dbReference type="Gene3D" id="1.25.40.20">
    <property type="entry name" value="Ankyrin repeat-containing domain"/>
    <property type="match status" value="3"/>
</dbReference>
<organism evidence="4 5">
    <name type="scientific">Rhodoferax lithotrophicus</name>
    <dbReference type="NCBI Taxonomy" id="2798804"/>
    <lineage>
        <taxon>Bacteria</taxon>
        <taxon>Pseudomonadati</taxon>
        <taxon>Pseudomonadota</taxon>
        <taxon>Betaproteobacteria</taxon>
        <taxon>Burkholderiales</taxon>
        <taxon>Comamonadaceae</taxon>
        <taxon>Rhodoferax</taxon>
    </lineage>
</organism>
<reference evidence="4 5" key="1">
    <citation type="journal article" date="2021" name="Microbiol. Spectr.">
        <title>A Single Bacterium Capable of Oxidation and Reduction of Iron at Circumneutral pH.</title>
        <authorList>
            <person name="Kato S."/>
            <person name="Ohkuma M."/>
        </authorList>
    </citation>
    <scope>NUCLEOTIDE SEQUENCE [LARGE SCALE GENOMIC DNA]</scope>
    <source>
        <strain evidence="4 5">MIZ03</strain>
    </source>
</reference>
<dbReference type="RefSeq" id="WP_223903742.1">
    <property type="nucleotide sequence ID" value="NZ_AP024238.1"/>
</dbReference>
<feature type="repeat" description="ANK" evidence="3">
    <location>
        <begin position="121"/>
        <end position="153"/>
    </location>
</feature>
<dbReference type="PROSITE" id="PS50297">
    <property type="entry name" value="ANK_REP_REGION"/>
    <property type="match status" value="3"/>
</dbReference>
<dbReference type="SMART" id="SM00248">
    <property type="entry name" value="ANK"/>
    <property type="match status" value="5"/>
</dbReference>
<sequence>MLIHHLRKFFYLFVFVGFSSVFAGSYDDFFTAIIQNNESKIVTLLLRGFDPNTVDADGNPGLLLAIKASSFDVAIVLANAPGSKAEVRNAADESPLMLAALKGEMSLCQLLIKKGADVNKPGWAPLHYAATNGHKDIMNLLLEENAYIDAASPNGTTPLMMAAQYSDAAAVKLLLEAGADPTLKNHQGLTAMDFAYRGGHQDAVEMISAFIRGRQPKGTW</sequence>
<proteinExistence type="predicted"/>
<gene>
    <name evidence="4" type="ORF">MIZ03_2605</name>
</gene>
<feature type="repeat" description="ANK" evidence="3">
    <location>
        <begin position="154"/>
        <end position="186"/>
    </location>
</feature>
<evidence type="ECO:0000313" key="4">
    <source>
        <dbReference type="EMBL" id="BCO27716.1"/>
    </source>
</evidence>
<protein>
    <recommendedName>
        <fullName evidence="6">Ankyrin repeat domain-containing protein</fullName>
    </recommendedName>
</protein>
<dbReference type="PROSITE" id="PS50088">
    <property type="entry name" value="ANK_REPEAT"/>
    <property type="match status" value="3"/>
</dbReference>
<accession>A0ABM7MN93</accession>
<dbReference type="PANTHER" id="PTHR24178:SF9">
    <property type="entry name" value="ANK_REP_REGION DOMAIN-CONTAINING PROTEIN"/>
    <property type="match status" value="1"/>
</dbReference>
<dbReference type="InterPro" id="IPR036770">
    <property type="entry name" value="Ankyrin_rpt-contain_sf"/>
</dbReference>
<dbReference type="PRINTS" id="PR01415">
    <property type="entry name" value="ANKYRIN"/>
</dbReference>
<evidence type="ECO:0000313" key="5">
    <source>
        <dbReference type="Proteomes" id="UP000824366"/>
    </source>
</evidence>
<keyword evidence="2 3" id="KW-0040">ANK repeat</keyword>
<dbReference type="Pfam" id="PF12796">
    <property type="entry name" value="Ank_2"/>
    <property type="match status" value="2"/>
</dbReference>
<evidence type="ECO:0000256" key="1">
    <source>
        <dbReference type="ARBA" id="ARBA00022737"/>
    </source>
</evidence>
<dbReference type="InterPro" id="IPR002110">
    <property type="entry name" value="Ankyrin_rpt"/>
</dbReference>
<name>A0ABM7MN93_9BURK</name>
<evidence type="ECO:0000256" key="3">
    <source>
        <dbReference type="PROSITE-ProRule" id="PRU00023"/>
    </source>
</evidence>
<evidence type="ECO:0000256" key="2">
    <source>
        <dbReference type="ARBA" id="ARBA00023043"/>
    </source>
</evidence>
<keyword evidence="1" id="KW-0677">Repeat</keyword>
<keyword evidence="5" id="KW-1185">Reference proteome</keyword>